<protein>
    <submittedName>
        <fullName evidence="1">Uncharacterized protein</fullName>
    </submittedName>
</protein>
<dbReference type="AlphaFoldDB" id="A0A7G1KD07"/>
<dbReference type="GeneID" id="80345281"/>
<gene>
    <name evidence="1" type="ORF">NWFMUON74_06570</name>
</gene>
<dbReference type="EMBL" id="AP023396">
    <property type="protein sequence ID" value="BCK52885.1"/>
    <property type="molecule type" value="Genomic_DNA"/>
</dbReference>
<keyword evidence="2" id="KW-1185">Reference proteome</keyword>
<sequence>MTERREPGHATDDRYAFPTMELPMVDHRVPGVLTCHTDPGGLTLEQAHHIMQRHLDCGVDTCRMRRRARQTLVEARRMVLDQRAEP</sequence>
<evidence type="ECO:0000313" key="1">
    <source>
        <dbReference type="EMBL" id="BCK52885.1"/>
    </source>
</evidence>
<proteinExistence type="predicted"/>
<reference evidence="1 2" key="1">
    <citation type="submission" date="2020-08" db="EMBL/GenBank/DDBJ databases">
        <title>Genome Sequencing of Nocardia wallacei strain FMUON74 and assembly.</title>
        <authorList>
            <person name="Toyokawa M."/>
            <person name="Uesaka K."/>
        </authorList>
    </citation>
    <scope>NUCLEOTIDE SEQUENCE [LARGE SCALE GENOMIC DNA]</scope>
    <source>
        <strain evidence="1 2">FMUON74</strain>
    </source>
</reference>
<dbReference type="KEGG" id="nwl:NWFMUON74_06570"/>
<evidence type="ECO:0000313" key="2">
    <source>
        <dbReference type="Proteomes" id="UP000516173"/>
    </source>
</evidence>
<accession>A0A7G1KD07</accession>
<organism evidence="1 2">
    <name type="scientific">Nocardia wallacei</name>
    <dbReference type="NCBI Taxonomy" id="480035"/>
    <lineage>
        <taxon>Bacteria</taxon>
        <taxon>Bacillati</taxon>
        <taxon>Actinomycetota</taxon>
        <taxon>Actinomycetes</taxon>
        <taxon>Mycobacteriales</taxon>
        <taxon>Nocardiaceae</taxon>
        <taxon>Nocardia</taxon>
    </lineage>
</organism>
<dbReference type="RefSeq" id="WP_187689626.1">
    <property type="nucleotide sequence ID" value="NZ_AP023396.1"/>
</dbReference>
<dbReference type="Proteomes" id="UP000516173">
    <property type="component" value="Chromosome"/>
</dbReference>
<name>A0A7G1KD07_9NOCA</name>